<keyword evidence="1" id="KW-0175">Coiled coil</keyword>
<evidence type="ECO:0000313" key="4">
    <source>
        <dbReference type="Proteomes" id="UP001493153"/>
    </source>
</evidence>
<dbReference type="InterPro" id="IPR036086">
    <property type="entry name" value="ParB/Sulfiredoxin_sf"/>
</dbReference>
<feature type="coiled-coil region" evidence="1">
    <location>
        <begin position="47"/>
        <end position="81"/>
    </location>
</feature>
<keyword evidence="3" id="KW-0614">Plasmid</keyword>
<accession>A0ABZ2Q824</accession>
<sequence>MDEGDHRMSKLLEKTAALEPSQQSNRTARQGMARTAPGRMFEFANRINEAEDRAAASAAEAEEAKRQLNDALHQLEALQSVGGTAGAVEVDIATLVEVPGRRRVLSPSEYEELRSNLAKNELVHPIVYRPLGNGKNEIVSGNNRVAIYRDDLGRTKIRGIPFIGDARSAELGATFSNLLAPSLPDYEKYRQFVRLQKESGFTRADILEASGLSTSHVSRILAFEKLPSTALEAIAKRPDRIGGHAAEKFAFLASNGNAELVVKAIEALVSDESMSQKRALELARPKPSRPTAPVTRTILSDKKKFCELSVRNGVIGVRFSGKESETKASCWAEKIESFIRAQIEAQSTQ</sequence>
<dbReference type="Proteomes" id="UP001493153">
    <property type="component" value="Plasmid unnamed"/>
</dbReference>
<keyword evidence="4" id="KW-1185">Reference proteome</keyword>
<protein>
    <submittedName>
        <fullName evidence="3">Chromosome partitioning protein ParB</fullName>
    </submittedName>
</protein>
<dbReference type="Gene3D" id="1.10.10.2830">
    <property type="match status" value="1"/>
</dbReference>
<dbReference type="SUPFAM" id="SSF109709">
    <property type="entry name" value="KorB DNA-binding domain-like"/>
    <property type="match status" value="1"/>
</dbReference>
<dbReference type="InterPro" id="IPR050336">
    <property type="entry name" value="Chromosome_partition/occlusion"/>
</dbReference>
<dbReference type="SUPFAM" id="SSF110849">
    <property type="entry name" value="ParB/Sulfiredoxin"/>
    <property type="match status" value="1"/>
</dbReference>
<evidence type="ECO:0000256" key="1">
    <source>
        <dbReference type="SAM" id="Coils"/>
    </source>
</evidence>
<dbReference type="PANTHER" id="PTHR33375:SF1">
    <property type="entry name" value="CHROMOSOME-PARTITIONING PROTEIN PARB-RELATED"/>
    <property type="match status" value="1"/>
</dbReference>
<gene>
    <name evidence="3" type="ORF">IHE29_16585</name>
</gene>
<feature type="region of interest" description="Disordered" evidence="2">
    <location>
        <begin position="13"/>
        <end position="35"/>
    </location>
</feature>
<proteinExistence type="predicted"/>
<evidence type="ECO:0000313" key="3">
    <source>
        <dbReference type="EMBL" id="WXK40769.1"/>
    </source>
</evidence>
<geneLocation type="plasmid" evidence="3 4">
    <name>unnamed</name>
</geneLocation>
<dbReference type="PANTHER" id="PTHR33375">
    <property type="entry name" value="CHROMOSOME-PARTITIONING PROTEIN PARB-RELATED"/>
    <property type="match status" value="1"/>
</dbReference>
<evidence type="ECO:0000256" key="2">
    <source>
        <dbReference type="SAM" id="MobiDB-lite"/>
    </source>
</evidence>
<reference evidence="3 4" key="1">
    <citation type="submission" date="2020-09" db="EMBL/GenBank/DDBJ databases">
        <title>Genome sequences of Mycetohabitans spp.</title>
        <authorList>
            <person name="Carter M.E."/>
            <person name="Carpenter S.C.D."/>
            <person name="Bogdanove A.J."/>
        </authorList>
    </citation>
    <scope>NUCLEOTIDE SEQUENCE [LARGE SCALE GENOMIC DNA]</scope>
    <source>
        <strain evidence="3 4">B12</strain>
        <plasmid evidence="3 4">unnamed</plasmid>
    </source>
</reference>
<dbReference type="EMBL" id="CP062177">
    <property type="protein sequence ID" value="WXK40769.1"/>
    <property type="molecule type" value="Genomic_DNA"/>
</dbReference>
<organism evidence="3 4">
    <name type="scientific">Mycetohabitans rhizoxinica</name>
    <dbReference type="NCBI Taxonomy" id="412963"/>
    <lineage>
        <taxon>Bacteria</taxon>
        <taxon>Pseudomonadati</taxon>
        <taxon>Pseudomonadota</taxon>
        <taxon>Betaproteobacteria</taxon>
        <taxon>Burkholderiales</taxon>
        <taxon>Burkholderiaceae</taxon>
        <taxon>Mycetohabitans</taxon>
    </lineage>
</organism>
<name>A0ABZ2Q824_9BURK</name>